<protein>
    <submittedName>
        <fullName evidence="2">Uncharacterized protein</fullName>
    </submittedName>
</protein>
<evidence type="ECO:0000313" key="2">
    <source>
        <dbReference type="EMBL" id="KAK6497805.1"/>
    </source>
</evidence>
<feature type="compositionally biased region" description="Acidic residues" evidence="1">
    <location>
        <begin position="39"/>
        <end position="52"/>
    </location>
</feature>
<organism evidence="2 3">
    <name type="scientific">Arthrobotrys musiformis</name>
    <dbReference type="NCBI Taxonomy" id="47236"/>
    <lineage>
        <taxon>Eukaryota</taxon>
        <taxon>Fungi</taxon>
        <taxon>Dikarya</taxon>
        <taxon>Ascomycota</taxon>
        <taxon>Pezizomycotina</taxon>
        <taxon>Orbiliomycetes</taxon>
        <taxon>Orbiliales</taxon>
        <taxon>Orbiliaceae</taxon>
        <taxon>Arthrobotrys</taxon>
    </lineage>
</organism>
<comment type="caution">
    <text evidence="2">The sequence shown here is derived from an EMBL/GenBank/DDBJ whole genome shotgun (WGS) entry which is preliminary data.</text>
</comment>
<feature type="region of interest" description="Disordered" evidence="1">
    <location>
        <begin position="1"/>
        <end position="78"/>
    </location>
</feature>
<sequence length="168" mass="18416">MGGPMGGLQFGVFGESGTRPYEASLAGSPHGGNSPPSTDNEDDDGNDDDDEKKDDVEVVNVRKKSQMEAGKKEAEDRKVPALRSQGLFACLFAQNRPSGIWRMTRNVLSSFQGTGASRRPKVLAYARSAEELNLMSPRRTMSVERVLTGTGWRWRCIPGVFDAISSRY</sequence>
<accession>A0AAV9VY74</accession>
<reference evidence="2 3" key="1">
    <citation type="submission" date="2023-08" db="EMBL/GenBank/DDBJ databases">
        <authorList>
            <person name="Palmer J.M."/>
        </authorList>
    </citation>
    <scope>NUCLEOTIDE SEQUENCE [LARGE SCALE GENOMIC DNA]</scope>
    <source>
        <strain evidence="2 3">TWF481</strain>
    </source>
</reference>
<gene>
    <name evidence="2" type="ORF">TWF481_012207</name>
</gene>
<dbReference type="EMBL" id="JAVHJL010000009">
    <property type="protein sequence ID" value="KAK6497805.1"/>
    <property type="molecule type" value="Genomic_DNA"/>
</dbReference>
<evidence type="ECO:0000313" key="3">
    <source>
        <dbReference type="Proteomes" id="UP001370758"/>
    </source>
</evidence>
<evidence type="ECO:0000256" key="1">
    <source>
        <dbReference type="SAM" id="MobiDB-lite"/>
    </source>
</evidence>
<dbReference type="Proteomes" id="UP001370758">
    <property type="component" value="Unassembled WGS sequence"/>
</dbReference>
<proteinExistence type="predicted"/>
<keyword evidence="3" id="KW-1185">Reference proteome</keyword>
<name>A0AAV9VY74_9PEZI</name>
<feature type="compositionally biased region" description="Basic and acidic residues" evidence="1">
    <location>
        <begin position="65"/>
        <end position="78"/>
    </location>
</feature>
<dbReference type="AlphaFoldDB" id="A0AAV9VY74"/>